<proteinExistence type="predicted"/>
<dbReference type="Gene3D" id="3.40.1800.20">
    <property type="match status" value="1"/>
</dbReference>
<gene>
    <name evidence="10" type="primary">CSON001145</name>
</gene>
<reference evidence="10" key="1">
    <citation type="submission" date="2018-04" db="EMBL/GenBank/DDBJ databases">
        <authorList>
            <person name="Go L.Y."/>
            <person name="Mitchell J.A."/>
        </authorList>
    </citation>
    <scope>NUCLEOTIDE SEQUENCE</scope>
    <source>
        <tissue evidence="10">Whole organism</tissue>
    </source>
</reference>
<feature type="binding site" evidence="6">
    <location>
        <position position="11"/>
    </location>
    <ligand>
        <name>Zn(2+)</name>
        <dbReference type="ChEBI" id="CHEBI:29105"/>
    </ligand>
</feature>
<protein>
    <submittedName>
        <fullName evidence="10">CSON001145 protein</fullName>
    </submittedName>
</protein>
<evidence type="ECO:0000313" key="11">
    <source>
        <dbReference type="EMBL" id="SSX29332.1"/>
    </source>
</evidence>
<dbReference type="EMBL" id="UFQT01001176">
    <property type="protein sequence ID" value="SSX29332.1"/>
    <property type="molecule type" value="Genomic_DNA"/>
</dbReference>
<evidence type="ECO:0000256" key="3">
    <source>
        <dbReference type="ARBA" id="ARBA00022771"/>
    </source>
</evidence>
<feature type="binding site" evidence="6">
    <location>
        <position position="57"/>
    </location>
    <ligand>
        <name>Zn(2+)</name>
        <dbReference type="ChEBI" id="CHEBI:29105"/>
    </ligand>
</feature>
<evidence type="ECO:0000259" key="9">
    <source>
        <dbReference type="PROSITE" id="PS51915"/>
    </source>
</evidence>
<dbReference type="SUPFAM" id="SSF57716">
    <property type="entry name" value="Glucocorticoid receptor-like (DNA-binding domain)"/>
    <property type="match status" value="1"/>
</dbReference>
<evidence type="ECO:0000256" key="6">
    <source>
        <dbReference type="PROSITE-ProRule" id="PRU01263"/>
    </source>
</evidence>
<dbReference type="Pfam" id="PF07776">
    <property type="entry name" value="zf-AD"/>
    <property type="match status" value="1"/>
</dbReference>
<feature type="binding site" evidence="6">
    <location>
        <position position="8"/>
    </location>
    <ligand>
        <name>Zn(2+)</name>
        <dbReference type="ChEBI" id="CHEBI:29105"/>
    </ligand>
</feature>
<dbReference type="GO" id="GO:0000981">
    <property type="term" value="F:DNA-binding transcription factor activity, RNA polymerase II-specific"/>
    <property type="evidence" value="ECO:0007669"/>
    <property type="project" value="TreeGrafter"/>
</dbReference>
<feature type="domain" description="ZAD" evidence="9">
    <location>
        <begin position="6"/>
        <end position="81"/>
    </location>
</feature>
<keyword evidence="2" id="KW-0677">Repeat</keyword>
<dbReference type="Pfam" id="PF00096">
    <property type="entry name" value="zf-C2H2"/>
    <property type="match status" value="2"/>
</dbReference>
<dbReference type="PROSITE" id="PS51915">
    <property type="entry name" value="ZAD"/>
    <property type="match status" value="1"/>
</dbReference>
<accession>A0A336L0D7</accession>
<feature type="binding site" evidence="6">
    <location>
        <position position="54"/>
    </location>
    <ligand>
        <name>Zn(2+)</name>
        <dbReference type="ChEBI" id="CHEBI:29105"/>
    </ligand>
</feature>
<feature type="domain" description="C2H2-type" evidence="8">
    <location>
        <begin position="215"/>
        <end position="237"/>
    </location>
</feature>
<evidence type="ECO:0000256" key="4">
    <source>
        <dbReference type="ARBA" id="ARBA00022833"/>
    </source>
</evidence>
<keyword evidence="4 6" id="KW-0862">Zinc</keyword>
<feature type="domain" description="C2H2-type" evidence="8">
    <location>
        <begin position="297"/>
        <end position="324"/>
    </location>
</feature>
<organism evidence="10">
    <name type="scientific">Culicoides sonorensis</name>
    <name type="common">Biting midge</name>
    <dbReference type="NCBI Taxonomy" id="179676"/>
    <lineage>
        <taxon>Eukaryota</taxon>
        <taxon>Metazoa</taxon>
        <taxon>Ecdysozoa</taxon>
        <taxon>Arthropoda</taxon>
        <taxon>Hexapoda</taxon>
        <taxon>Insecta</taxon>
        <taxon>Pterygota</taxon>
        <taxon>Neoptera</taxon>
        <taxon>Endopterygota</taxon>
        <taxon>Diptera</taxon>
        <taxon>Nematocera</taxon>
        <taxon>Chironomoidea</taxon>
        <taxon>Ceratopogonidae</taxon>
        <taxon>Ceratopogoninae</taxon>
        <taxon>Culicoides</taxon>
        <taxon>Monoculicoides</taxon>
    </lineage>
</organism>
<feature type="domain" description="C2H2-type" evidence="8">
    <location>
        <begin position="268"/>
        <end position="296"/>
    </location>
</feature>
<evidence type="ECO:0000256" key="7">
    <source>
        <dbReference type="SAM" id="MobiDB-lite"/>
    </source>
</evidence>
<keyword evidence="3 5" id="KW-0863">Zinc-finger</keyword>
<dbReference type="PROSITE" id="PS50157">
    <property type="entry name" value="ZINC_FINGER_C2H2_2"/>
    <property type="match status" value="3"/>
</dbReference>
<dbReference type="Gene3D" id="3.30.160.60">
    <property type="entry name" value="Classic Zinc Finger"/>
    <property type="match status" value="3"/>
</dbReference>
<dbReference type="Pfam" id="PF12874">
    <property type="entry name" value="zf-met"/>
    <property type="match status" value="1"/>
</dbReference>
<dbReference type="VEuPathDB" id="VectorBase:CSON001145"/>
<evidence type="ECO:0000256" key="1">
    <source>
        <dbReference type="ARBA" id="ARBA00022723"/>
    </source>
</evidence>
<dbReference type="GO" id="GO:0008270">
    <property type="term" value="F:zinc ion binding"/>
    <property type="evidence" value="ECO:0007669"/>
    <property type="project" value="UniProtKB-UniRule"/>
</dbReference>
<dbReference type="InterPro" id="IPR013087">
    <property type="entry name" value="Znf_C2H2_type"/>
</dbReference>
<dbReference type="SUPFAM" id="SSF57667">
    <property type="entry name" value="beta-beta-alpha zinc fingers"/>
    <property type="match status" value="3"/>
</dbReference>
<evidence type="ECO:0000313" key="10">
    <source>
        <dbReference type="EMBL" id="SSX09486.1"/>
    </source>
</evidence>
<dbReference type="PROSITE" id="PS00028">
    <property type="entry name" value="ZINC_FINGER_C2H2_1"/>
    <property type="match status" value="3"/>
</dbReference>
<feature type="region of interest" description="Disordered" evidence="7">
    <location>
        <begin position="378"/>
        <end position="405"/>
    </location>
</feature>
<evidence type="ECO:0000259" key="8">
    <source>
        <dbReference type="PROSITE" id="PS50157"/>
    </source>
</evidence>
<dbReference type="PANTHER" id="PTHR24409">
    <property type="entry name" value="ZINC FINGER PROTEIN 142"/>
    <property type="match status" value="1"/>
</dbReference>
<dbReference type="AlphaFoldDB" id="A0A336L0D7"/>
<evidence type="ECO:0000256" key="2">
    <source>
        <dbReference type="ARBA" id="ARBA00022737"/>
    </source>
</evidence>
<dbReference type="InterPro" id="IPR036236">
    <property type="entry name" value="Znf_C2H2_sf"/>
</dbReference>
<dbReference type="PANTHER" id="PTHR24409:SF295">
    <property type="entry name" value="AZ2-RELATED"/>
    <property type="match status" value="1"/>
</dbReference>
<keyword evidence="1 6" id="KW-0479">Metal-binding</keyword>
<sequence>MSQNQEVCRFCLKNYESELRNLKLQPDLIEKIEVIFFKIQLKINPENEASMMICYYCSDFINNFYEFYESVRKNHDDFLTPAEKNQVDNSFQDHNISSQHTDKHLKEIDDELNIESEVIDYCHEPLSDAEFNLNEEICDDEIFKSDIKNTKKEIKKIPSYRKVPSQKELIISCPLCPSDALKLKNEKILKLHLAEHANFDRIDENRVNTGQSLLLRCPNCERRFASDSELKSHLDNHQRNAFMTCELCGRTTVAANLSAHLQNHFKRYFCEFCSLVSKSRYDLEKHIKRKHSGPQFYECAHCNKKLKRKKLLEKHIRTCLGPGRSRVCPHCGVVFESFSKRKKHINLVHIGYNCRICDIALSSQYQYKKHILGREHKEKSLEKKLSRANAKPEAPKLGLKLDRNS</sequence>
<evidence type="ECO:0000256" key="5">
    <source>
        <dbReference type="PROSITE-ProRule" id="PRU00042"/>
    </source>
</evidence>
<dbReference type="GO" id="GO:0005634">
    <property type="term" value="C:nucleus"/>
    <property type="evidence" value="ECO:0007669"/>
    <property type="project" value="InterPro"/>
</dbReference>
<dbReference type="InterPro" id="IPR012934">
    <property type="entry name" value="Znf_AD"/>
</dbReference>
<dbReference type="EMBL" id="UFQS01001176">
    <property type="protein sequence ID" value="SSX09486.1"/>
    <property type="molecule type" value="Genomic_DNA"/>
</dbReference>
<dbReference type="GO" id="GO:0000977">
    <property type="term" value="F:RNA polymerase II transcription regulatory region sequence-specific DNA binding"/>
    <property type="evidence" value="ECO:0007669"/>
    <property type="project" value="TreeGrafter"/>
</dbReference>
<reference evidence="11" key="2">
    <citation type="submission" date="2018-07" db="EMBL/GenBank/DDBJ databases">
        <authorList>
            <person name="Quirk P.G."/>
            <person name="Krulwich T.A."/>
        </authorList>
    </citation>
    <scope>NUCLEOTIDE SEQUENCE</scope>
</reference>
<dbReference type="SMART" id="SM00868">
    <property type="entry name" value="zf-AD"/>
    <property type="match status" value="1"/>
</dbReference>
<dbReference type="SMART" id="SM00355">
    <property type="entry name" value="ZnF_C2H2"/>
    <property type="match status" value="7"/>
</dbReference>
<name>A0A336L0D7_CULSO</name>